<evidence type="ECO:0000259" key="2">
    <source>
        <dbReference type="Pfam" id="PF15072"/>
    </source>
</evidence>
<protein>
    <recommendedName>
        <fullName evidence="2">Homologous recombination OB-fold protein OB-fold domain-containing protein</fullName>
    </recommendedName>
</protein>
<dbReference type="InterPro" id="IPR058570">
    <property type="entry name" value="HROB_OB"/>
</dbReference>
<feature type="compositionally biased region" description="Acidic residues" evidence="1">
    <location>
        <begin position="1"/>
        <end position="13"/>
    </location>
</feature>
<feature type="compositionally biased region" description="Low complexity" evidence="1">
    <location>
        <begin position="29"/>
        <end position="66"/>
    </location>
</feature>
<dbReference type="Pfam" id="PF15072">
    <property type="entry name" value="HROB"/>
    <property type="match status" value="1"/>
</dbReference>
<dbReference type="AlphaFoldDB" id="A0AAP0WVJ3"/>
<dbReference type="Proteomes" id="UP001415857">
    <property type="component" value="Unassembled WGS sequence"/>
</dbReference>
<dbReference type="GO" id="GO:0000725">
    <property type="term" value="P:recombinational repair"/>
    <property type="evidence" value="ECO:0007669"/>
    <property type="project" value="InterPro"/>
</dbReference>
<reference evidence="3 4" key="1">
    <citation type="journal article" date="2024" name="Plant J.">
        <title>Genome sequences and population genomics reveal climatic adaptation and genomic divergence between two closely related sweetgum species.</title>
        <authorList>
            <person name="Xu W.Q."/>
            <person name="Ren C.Q."/>
            <person name="Zhang X.Y."/>
            <person name="Comes H.P."/>
            <person name="Liu X.H."/>
            <person name="Li Y.G."/>
            <person name="Kettle C.J."/>
            <person name="Jalonen R."/>
            <person name="Gaisberger H."/>
            <person name="Ma Y.Z."/>
            <person name="Qiu Y.X."/>
        </authorList>
    </citation>
    <scope>NUCLEOTIDE SEQUENCE [LARGE SCALE GENOMIC DNA]</scope>
    <source>
        <strain evidence="3">Hangzhou</strain>
    </source>
</reference>
<evidence type="ECO:0000313" key="3">
    <source>
        <dbReference type="EMBL" id="KAK9277988.1"/>
    </source>
</evidence>
<feature type="region of interest" description="Disordered" evidence="1">
    <location>
        <begin position="1"/>
        <end position="82"/>
    </location>
</feature>
<sequence length="458" mass="49566">MESWEALDVDDSDLPSLLRPCKRQHHQSPSKTTTTTTTTSSQLLLQQSQSIPQTLLSQSQHSLPCPAEAPPPPPSTASPRLIPGPARAVQAAMHRRTFNNQMSCPGDEDPIPTLEYLRRAVEDGNNDEDEDFTRNPWLSAVDFARRHGSGDGLAIGTPLCSIKDCQNIARVPQVVAIIKSCNPNGLGDLMVNLKDPTGTIGASIHQRVIAEGEFGREITVGAVLILQKVVVFSPSRSAHYLNITLSNVVKVISKDSGPPSRQNCSAPVVNNATSATGECGGRPGMPQKAFSLVQRRTEGVLNEARETINVRGSAQNDIQMEKSDPAPGSSCYSNRNTRNQNASVEREPLLTRQDAAKAIAKLAVRKDTNDNDIGVAVDNPPNSWKQADGDNLLGSIQCNSTATNLVEVPADQDQEVRITNGVKKQRQPLIARASLPQWTDEQLDELFAVDCDNDISLV</sequence>
<name>A0AAP0WVJ3_LIQFO</name>
<feature type="compositionally biased region" description="Pro residues" evidence="1">
    <location>
        <begin position="67"/>
        <end position="76"/>
    </location>
</feature>
<dbReference type="PANTHER" id="PTHR14523">
    <property type="entry name" value="UNCHARACTERIZED PROTEIN C17ORF53 HOMOLOG"/>
    <property type="match status" value="1"/>
</dbReference>
<accession>A0AAP0WVJ3</accession>
<feature type="domain" description="Homologous recombination OB-fold protein OB-fold" evidence="2">
    <location>
        <begin position="170"/>
        <end position="255"/>
    </location>
</feature>
<feature type="compositionally biased region" description="Polar residues" evidence="1">
    <location>
        <begin position="330"/>
        <end position="343"/>
    </location>
</feature>
<dbReference type="InterPro" id="IPR028045">
    <property type="entry name" value="HROB"/>
</dbReference>
<evidence type="ECO:0000256" key="1">
    <source>
        <dbReference type="SAM" id="MobiDB-lite"/>
    </source>
</evidence>
<gene>
    <name evidence="3" type="ORF">L1049_027545</name>
</gene>
<feature type="region of interest" description="Disordered" evidence="1">
    <location>
        <begin position="311"/>
        <end position="343"/>
    </location>
</feature>
<proteinExistence type="predicted"/>
<comment type="caution">
    <text evidence="3">The sequence shown here is derived from an EMBL/GenBank/DDBJ whole genome shotgun (WGS) entry which is preliminary data.</text>
</comment>
<dbReference type="EMBL" id="JBBPBK010000009">
    <property type="protein sequence ID" value="KAK9277988.1"/>
    <property type="molecule type" value="Genomic_DNA"/>
</dbReference>
<organism evidence="3 4">
    <name type="scientific">Liquidambar formosana</name>
    <name type="common">Formosan gum</name>
    <dbReference type="NCBI Taxonomy" id="63359"/>
    <lineage>
        <taxon>Eukaryota</taxon>
        <taxon>Viridiplantae</taxon>
        <taxon>Streptophyta</taxon>
        <taxon>Embryophyta</taxon>
        <taxon>Tracheophyta</taxon>
        <taxon>Spermatophyta</taxon>
        <taxon>Magnoliopsida</taxon>
        <taxon>eudicotyledons</taxon>
        <taxon>Gunneridae</taxon>
        <taxon>Pentapetalae</taxon>
        <taxon>Saxifragales</taxon>
        <taxon>Altingiaceae</taxon>
        <taxon>Liquidambar</taxon>
    </lineage>
</organism>
<evidence type="ECO:0000313" key="4">
    <source>
        <dbReference type="Proteomes" id="UP001415857"/>
    </source>
</evidence>
<keyword evidence="4" id="KW-1185">Reference proteome</keyword>
<dbReference type="PANTHER" id="PTHR14523:SF1">
    <property type="entry name" value="HOMOLOGOUS RECOMBINATION OB-FOLD PROTEIN"/>
    <property type="match status" value="1"/>
</dbReference>